<comment type="caution">
    <text evidence="1">The sequence shown here is derived from an EMBL/GenBank/DDBJ whole genome shotgun (WGS) entry which is preliminary data.</text>
</comment>
<dbReference type="InterPro" id="IPR011050">
    <property type="entry name" value="Pectin_lyase_fold/virulence"/>
</dbReference>
<sequence>MIKRRHSAHVSALTFLFAAFLITNLHAAEHFVNKQGSNANNGASRETAFLTIQKGVDALQPGDTLSIGPGEYFENVQRADLGSMEADTVIRAEIPGTAILHGDVPAPKFEKVEKYRFVYGAKFDQEPQAVLEHDSLLVIHRAADASELEFNPGHFSYDAEAKMLYISRADLLSPENRYYTVAVNRSNGLELNSPRRVVIEGLAVRGFVAQHAPPGYGIWLKGPVSCVVRDCICYMNVRGIVLQPTVNRGGGESGADNLIENCVGYGNSPGAICLYSANNVVVRNCHTYKNVRGSGENFGVMHYLWMKGPVLFENNISWGQNFNFSIKPSGNGTLKNCVALGYIRNAPQKMVHNLVGGGNEFDRGSNAPRDNILMGRERNLDKDFEFADPLNLDYRLQPDSRFRGAAPDGSDRGPYQYKPNVFY</sequence>
<dbReference type="InterPro" id="IPR012334">
    <property type="entry name" value="Pectin_lyas_fold"/>
</dbReference>
<name>X0SRZ6_9ZZZZ</name>
<gene>
    <name evidence="1" type="ORF">S01H1_08731</name>
</gene>
<reference evidence="1" key="1">
    <citation type="journal article" date="2014" name="Front. Microbiol.">
        <title>High frequency of phylogenetically diverse reductive dehalogenase-homologous genes in deep subseafloor sedimentary metagenomes.</title>
        <authorList>
            <person name="Kawai M."/>
            <person name="Futagami T."/>
            <person name="Toyoda A."/>
            <person name="Takaki Y."/>
            <person name="Nishi S."/>
            <person name="Hori S."/>
            <person name="Arai W."/>
            <person name="Tsubouchi T."/>
            <person name="Morono Y."/>
            <person name="Uchiyama I."/>
            <person name="Ito T."/>
            <person name="Fujiyama A."/>
            <person name="Inagaki F."/>
            <person name="Takami H."/>
        </authorList>
    </citation>
    <scope>NUCLEOTIDE SEQUENCE</scope>
    <source>
        <strain evidence="1">Expedition CK06-06</strain>
    </source>
</reference>
<dbReference type="SUPFAM" id="SSF51126">
    <property type="entry name" value="Pectin lyase-like"/>
    <property type="match status" value="1"/>
</dbReference>
<dbReference type="EMBL" id="BARS01004466">
    <property type="protein sequence ID" value="GAF78667.1"/>
    <property type="molecule type" value="Genomic_DNA"/>
</dbReference>
<accession>X0SRZ6</accession>
<organism evidence="1">
    <name type="scientific">marine sediment metagenome</name>
    <dbReference type="NCBI Taxonomy" id="412755"/>
    <lineage>
        <taxon>unclassified sequences</taxon>
        <taxon>metagenomes</taxon>
        <taxon>ecological metagenomes</taxon>
    </lineage>
</organism>
<dbReference type="AlphaFoldDB" id="X0SRZ6"/>
<dbReference type="Gene3D" id="2.160.20.10">
    <property type="entry name" value="Single-stranded right-handed beta-helix, Pectin lyase-like"/>
    <property type="match status" value="2"/>
</dbReference>
<protein>
    <submittedName>
        <fullName evidence="1">Uncharacterized protein</fullName>
    </submittedName>
</protein>
<feature type="non-terminal residue" evidence="1">
    <location>
        <position position="423"/>
    </location>
</feature>
<proteinExistence type="predicted"/>
<evidence type="ECO:0000313" key="1">
    <source>
        <dbReference type="EMBL" id="GAF78667.1"/>
    </source>
</evidence>